<name>A0A1Y6H0Q4_9XANT</name>
<protein>
    <submittedName>
        <fullName evidence="2">Uncharacterized protein</fullName>
    </submittedName>
</protein>
<proteinExistence type="predicted"/>
<keyword evidence="3" id="KW-1185">Reference proteome</keyword>
<accession>A0A1Y6H0Q4</accession>
<sequence>MHCGHVHAVSASSPAPAQLFQNVAYRQVLVDGVAGKRLAAQADRGSVSFQNACGQPNVLGYDQIVGSDWFGDDVIGRVCTAGNLQRTHLRHRGHFS</sequence>
<dbReference type="EMBL" id="LT853885">
    <property type="protein sequence ID" value="SMR03795.1"/>
    <property type="molecule type" value="Genomic_DNA"/>
</dbReference>
<evidence type="ECO:0000313" key="2">
    <source>
        <dbReference type="EMBL" id="SMR03795.1"/>
    </source>
</evidence>
<dbReference type="Proteomes" id="UP000195953">
    <property type="component" value="Chromosome 1"/>
</dbReference>
<organism evidence="2 4">
    <name type="scientific">Xanthomonas fragariae</name>
    <dbReference type="NCBI Taxonomy" id="48664"/>
    <lineage>
        <taxon>Bacteria</taxon>
        <taxon>Pseudomonadati</taxon>
        <taxon>Pseudomonadota</taxon>
        <taxon>Gammaproteobacteria</taxon>
        <taxon>Lysobacterales</taxon>
        <taxon>Lysobacteraceae</taxon>
        <taxon>Xanthomonas</taxon>
    </lineage>
</organism>
<dbReference type="AlphaFoldDB" id="A0A1Y6H0Q4"/>
<evidence type="ECO:0000313" key="3">
    <source>
        <dbReference type="Proteomes" id="UP000195877"/>
    </source>
</evidence>
<reference evidence="2 4" key="1">
    <citation type="submission" date="2017-05" db="EMBL/GenBank/DDBJ databases">
        <authorList>
            <person name="Song R."/>
            <person name="Chenine A.L."/>
            <person name="Ruprecht R.M."/>
        </authorList>
    </citation>
    <scope>NUCLEOTIDE SEQUENCE [LARGE SCALE GENOMIC DNA]</scope>
    <source>
        <strain evidence="2">PD5205</strain>
    </source>
</reference>
<gene>
    <name evidence="2" type="ORF">PD5205_02504</name>
    <name evidence="1" type="ORF">PD885_02541</name>
</gene>
<dbReference type="EMBL" id="LT853882">
    <property type="protein sequence ID" value="SMQ99773.1"/>
    <property type="molecule type" value="Genomic_DNA"/>
</dbReference>
<reference evidence="1 3" key="2">
    <citation type="submission" date="2017-05" db="EMBL/GenBank/DDBJ databases">
        <authorList>
            <person name="Blom J."/>
        </authorList>
    </citation>
    <scope>NUCLEOTIDE SEQUENCE [LARGE SCALE GENOMIC DNA]</scope>
    <source>
        <strain evidence="1">PD885</strain>
    </source>
</reference>
<evidence type="ECO:0000313" key="1">
    <source>
        <dbReference type="EMBL" id="SMQ99773.1"/>
    </source>
</evidence>
<dbReference type="Proteomes" id="UP000195877">
    <property type="component" value="Chromosome 1"/>
</dbReference>
<evidence type="ECO:0000313" key="4">
    <source>
        <dbReference type="Proteomes" id="UP000195953"/>
    </source>
</evidence>